<feature type="domain" description="X8" evidence="14">
    <location>
        <begin position="296"/>
        <end position="381"/>
    </location>
</feature>
<name>A0AAD4JQI5_PERFH</name>
<dbReference type="PANTHER" id="PTHR31044">
    <property type="entry name" value="BETA-1,3 GLUCANASE"/>
    <property type="match status" value="1"/>
</dbReference>
<dbReference type="GO" id="GO:0004553">
    <property type="term" value="F:hydrolase activity, hydrolyzing O-glycosyl compounds"/>
    <property type="evidence" value="ECO:0007669"/>
    <property type="project" value="InterPro"/>
</dbReference>
<keyword evidence="5 13" id="KW-0732">Signal</keyword>
<keyword evidence="9" id="KW-0325">Glycoprotein</keyword>
<evidence type="ECO:0000256" key="9">
    <source>
        <dbReference type="ARBA" id="ARBA00023180"/>
    </source>
</evidence>
<accession>A0AAD4JQI5</accession>
<evidence type="ECO:0000256" key="8">
    <source>
        <dbReference type="ARBA" id="ARBA00023157"/>
    </source>
</evidence>
<dbReference type="GO" id="GO:0098552">
    <property type="term" value="C:side of membrane"/>
    <property type="evidence" value="ECO:0007669"/>
    <property type="project" value="UniProtKB-KW"/>
</dbReference>
<keyword evidence="16" id="KW-1185">Reference proteome</keyword>
<keyword evidence="6" id="KW-0378">Hydrolase</keyword>
<evidence type="ECO:0000256" key="5">
    <source>
        <dbReference type="ARBA" id="ARBA00022729"/>
    </source>
</evidence>
<dbReference type="GO" id="GO:0005975">
    <property type="term" value="P:carbohydrate metabolic process"/>
    <property type="evidence" value="ECO:0007669"/>
    <property type="project" value="InterPro"/>
</dbReference>
<evidence type="ECO:0000259" key="14">
    <source>
        <dbReference type="SMART" id="SM00768"/>
    </source>
</evidence>
<feature type="chain" id="PRO_5042051997" description="X8 domain-containing protein" evidence="13">
    <location>
        <begin position="22"/>
        <end position="384"/>
    </location>
</feature>
<dbReference type="EMBL" id="SDAM02000001">
    <property type="protein sequence ID" value="KAH6838231.1"/>
    <property type="molecule type" value="Genomic_DNA"/>
</dbReference>
<dbReference type="GO" id="GO:0009506">
    <property type="term" value="C:plasmodesma"/>
    <property type="evidence" value="ECO:0007669"/>
    <property type="project" value="UniProtKB-ARBA"/>
</dbReference>
<keyword evidence="4" id="KW-0336">GPI-anchor</keyword>
<evidence type="ECO:0000256" key="13">
    <source>
        <dbReference type="SAM" id="SignalP"/>
    </source>
</evidence>
<sequence>MNMVFLVSLFIYLLLCSTANCQETLQLLPLRPPPADELPRSAAVHVDAQYLKNVSDSILAAENWLRNHVLAHYPATNITTIVVGCTVLCNGHQQHNSAFILPSIKNLHHSLTRWGLQEEIKVSAAFSSDCLDPLSESYRADVAESYIKPLLNFLQGVSSPYVVQPPHHSLSSSEERFALQQSHSNAMKKLGVPKMNAMNLIVSNARRKLSNSRLNPFPPQPTPISPAPVTHPAFAAGSPLPPLVGFLPPQPNPHAPPPLLSQLAPMASPPSPFGPHLPPCDPSRSAGAPAHHGHGAWCVAKPSVPADTLQEALDYACGEGSADCEAIKQDGSCYYPDTVVAHASYAFNSYWQKTKRDGGTCGFGGTAMLITSDPSYGHCRFALT</sequence>
<comment type="similarity">
    <text evidence="2 12">Belongs to the glycosyl hydrolase 17 family.</text>
</comment>
<dbReference type="FunFam" id="1.20.58.1040:FF:000001">
    <property type="entry name" value="Glucan endo-1,3-beta-glucosidase 4"/>
    <property type="match status" value="1"/>
</dbReference>
<evidence type="ECO:0000256" key="3">
    <source>
        <dbReference type="ARBA" id="ARBA00022475"/>
    </source>
</evidence>
<evidence type="ECO:0000256" key="4">
    <source>
        <dbReference type="ARBA" id="ARBA00022622"/>
    </source>
</evidence>
<dbReference type="Pfam" id="PF07983">
    <property type="entry name" value="X8"/>
    <property type="match status" value="1"/>
</dbReference>
<evidence type="ECO:0000256" key="2">
    <source>
        <dbReference type="ARBA" id="ARBA00008773"/>
    </source>
</evidence>
<evidence type="ECO:0000313" key="15">
    <source>
        <dbReference type="EMBL" id="KAH6838231.1"/>
    </source>
</evidence>
<dbReference type="AlphaFoldDB" id="A0AAD4JQI5"/>
<dbReference type="InterPro" id="IPR012946">
    <property type="entry name" value="X8"/>
</dbReference>
<dbReference type="PANTHER" id="PTHR31044:SF140">
    <property type="entry name" value="EXPRESSED PROTEIN"/>
    <property type="match status" value="1"/>
</dbReference>
<organism evidence="15 16">
    <name type="scientific">Perilla frutescens var. hirtella</name>
    <name type="common">Perilla citriodora</name>
    <name type="synonym">Perilla setoyensis</name>
    <dbReference type="NCBI Taxonomy" id="608512"/>
    <lineage>
        <taxon>Eukaryota</taxon>
        <taxon>Viridiplantae</taxon>
        <taxon>Streptophyta</taxon>
        <taxon>Embryophyta</taxon>
        <taxon>Tracheophyta</taxon>
        <taxon>Spermatophyta</taxon>
        <taxon>Magnoliopsida</taxon>
        <taxon>eudicotyledons</taxon>
        <taxon>Gunneridae</taxon>
        <taxon>Pentapetalae</taxon>
        <taxon>asterids</taxon>
        <taxon>lamiids</taxon>
        <taxon>Lamiales</taxon>
        <taxon>Lamiaceae</taxon>
        <taxon>Nepetoideae</taxon>
        <taxon>Elsholtzieae</taxon>
        <taxon>Perilla</taxon>
    </lineage>
</organism>
<proteinExistence type="inferred from homology"/>
<keyword evidence="8" id="KW-1015">Disulfide bond</keyword>
<protein>
    <recommendedName>
        <fullName evidence="14">X8 domain-containing protein</fullName>
    </recommendedName>
</protein>
<dbReference type="SMART" id="SM00768">
    <property type="entry name" value="X8"/>
    <property type="match status" value="1"/>
</dbReference>
<comment type="subcellular location">
    <subcellularLocation>
        <location evidence="1">Cell membrane</location>
        <topology evidence="1">Lipid-anchor</topology>
        <topology evidence="1">GPI-anchor</topology>
    </subcellularLocation>
</comment>
<evidence type="ECO:0000256" key="11">
    <source>
        <dbReference type="ARBA" id="ARBA00023295"/>
    </source>
</evidence>
<reference evidence="15 16" key="1">
    <citation type="journal article" date="2021" name="Nat. Commun.">
        <title>Incipient diploidization of the medicinal plant Perilla within 10,000 years.</title>
        <authorList>
            <person name="Zhang Y."/>
            <person name="Shen Q."/>
            <person name="Leng L."/>
            <person name="Zhang D."/>
            <person name="Chen S."/>
            <person name="Shi Y."/>
            <person name="Ning Z."/>
            <person name="Chen S."/>
        </authorList>
    </citation>
    <scope>NUCLEOTIDE SEQUENCE [LARGE SCALE GENOMIC DNA]</scope>
    <source>
        <strain evidence="16">cv. PC099</strain>
    </source>
</reference>
<dbReference type="Gene3D" id="1.20.58.1040">
    <property type="match status" value="1"/>
</dbReference>
<dbReference type="InterPro" id="IPR000490">
    <property type="entry name" value="Glyco_hydro_17"/>
</dbReference>
<comment type="caution">
    <text evidence="15">The sequence shown here is derived from an EMBL/GenBank/DDBJ whole genome shotgun (WGS) entry which is preliminary data.</text>
</comment>
<dbReference type="SUPFAM" id="SSF51445">
    <property type="entry name" value="(Trans)glycosidases"/>
    <property type="match status" value="1"/>
</dbReference>
<evidence type="ECO:0000256" key="6">
    <source>
        <dbReference type="ARBA" id="ARBA00022801"/>
    </source>
</evidence>
<keyword evidence="3" id="KW-1003">Cell membrane</keyword>
<keyword evidence="10" id="KW-0449">Lipoprotein</keyword>
<gene>
    <name evidence="15" type="ORF">C2S53_015310</name>
</gene>
<dbReference type="GO" id="GO:0005886">
    <property type="term" value="C:plasma membrane"/>
    <property type="evidence" value="ECO:0007669"/>
    <property type="project" value="UniProtKB-SubCell"/>
</dbReference>
<dbReference type="InterPro" id="IPR017853">
    <property type="entry name" value="GH"/>
</dbReference>
<dbReference type="InterPro" id="IPR044788">
    <property type="entry name" value="X8_dom_prot"/>
</dbReference>
<evidence type="ECO:0000256" key="10">
    <source>
        <dbReference type="ARBA" id="ARBA00023288"/>
    </source>
</evidence>
<evidence type="ECO:0000256" key="1">
    <source>
        <dbReference type="ARBA" id="ARBA00004609"/>
    </source>
</evidence>
<keyword evidence="7" id="KW-0472">Membrane</keyword>
<evidence type="ECO:0000256" key="12">
    <source>
        <dbReference type="RuleBase" id="RU004335"/>
    </source>
</evidence>
<feature type="signal peptide" evidence="13">
    <location>
        <begin position="1"/>
        <end position="21"/>
    </location>
</feature>
<dbReference type="Pfam" id="PF00332">
    <property type="entry name" value="Glyco_hydro_17"/>
    <property type="match status" value="1"/>
</dbReference>
<evidence type="ECO:0000313" key="16">
    <source>
        <dbReference type="Proteomes" id="UP001190926"/>
    </source>
</evidence>
<evidence type="ECO:0000256" key="7">
    <source>
        <dbReference type="ARBA" id="ARBA00023136"/>
    </source>
</evidence>
<dbReference type="Gene3D" id="3.20.20.80">
    <property type="entry name" value="Glycosidases"/>
    <property type="match status" value="1"/>
</dbReference>
<dbReference type="Proteomes" id="UP001190926">
    <property type="component" value="Unassembled WGS sequence"/>
</dbReference>
<keyword evidence="11" id="KW-0326">Glycosidase</keyword>